<dbReference type="EnsemblPlants" id="KRH76743">
    <property type="protein sequence ID" value="KRH76743"/>
    <property type="gene ID" value="GLYMA_01G171700"/>
</dbReference>
<dbReference type="OMA" id="LRIAEIC"/>
<evidence type="ECO:0000313" key="5">
    <source>
        <dbReference type="Proteomes" id="UP000008827"/>
    </source>
</evidence>
<dbReference type="PaxDb" id="3847-GLYMA01G37690.2"/>
<reference evidence="4" key="2">
    <citation type="submission" date="2018-02" db="UniProtKB">
        <authorList>
            <consortium name="EnsemblPlants"/>
        </authorList>
    </citation>
    <scope>IDENTIFICATION</scope>
    <source>
        <strain evidence="4">Williams 82</strain>
    </source>
</reference>
<dbReference type="OrthoDB" id="1916829at2759"/>
<feature type="transmembrane region" description="Helical" evidence="2">
    <location>
        <begin position="91"/>
        <end position="111"/>
    </location>
</feature>
<dbReference type="Proteomes" id="UP000008827">
    <property type="component" value="Chromosome 1"/>
</dbReference>
<proteinExistence type="predicted"/>
<name>K7K4C3_SOYBN</name>
<evidence type="ECO:0000256" key="1">
    <source>
        <dbReference type="SAM" id="MobiDB-lite"/>
    </source>
</evidence>
<dbReference type="Gramene" id="KRH76743">
    <property type="protein sequence ID" value="KRH76743"/>
    <property type="gene ID" value="GLYMA_01G171700"/>
</dbReference>
<keyword evidence="2" id="KW-0472">Membrane</keyword>
<evidence type="ECO:0000313" key="3">
    <source>
        <dbReference type="EMBL" id="KRH76743.1"/>
    </source>
</evidence>
<dbReference type="eggNOG" id="ENOG502S18U">
    <property type="taxonomic scope" value="Eukaryota"/>
</dbReference>
<evidence type="ECO:0000256" key="2">
    <source>
        <dbReference type="SAM" id="Phobius"/>
    </source>
</evidence>
<dbReference type="PANTHER" id="PTHR33640:SF3">
    <property type="entry name" value="DUF4408 DOMAIN-CONTAINING PROTEIN"/>
    <property type="match status" value="1"/>
</dbReference>
<dbReference type="KEGG" id="gmx:102670210"/>
<evidence type="ECO:0008006" key="6">
    <source>
        <dbReference type="Google" id="ProtNLM"/>
    </source>
</evidence>
<feature type="region of interest" description="Disordered" evidence="1">
    <location>
        <begin position="157"/>
        <end position="194"/>
    </location>
</feature>
<reference evidence="3" key="3">
    <citation type="submission" date="2018-07" db="EMBL/GenBank/DDBJ databases">
        <title>WGS assembly of Glycine max.</title>
        <authorList>
            <person name="Schmutz J."/>
            <person name="Cannon S."/>
            <person name="Schlueter J."/>
            <person name="Ma J."/>
            <person name="Mitros T."/>
            <person name="Nelson W."/>
            <person name="Hyten D."/>
            <person name="Song Q."/>
            <person name="Thelen J."/>
            <person name="Cheng J."/>
            <person name="Xu D."/>
            <person name="Hellsten U."/>
            <person name="May G."/>
            <person name="Yu Y."/>
            <person name="Sakurai T."/>
            <person name="Umezawa T."/>
            <person name="Bhattacharyya M."/>
            <person name="Sandhu D."/>
            <person name="Valliyodan B."/>
            <person name="Lindquist E."/>
            <person name="Peto M."/>
            <person name="Grant D."/>
            <person name="Shu S."/>
            <person name="Goodstein D."/>
            <person name="Barry K."/>
            <person name="Futrell-Griggs M."/>
            <person name="Abernathy B."/>
            <person name="Du J."/>
            <person name="Tian Z."/>
            <person name="Zhu L."/>
            <person name="Gill N."/>
            <person name="Joshi T."/>
            <person name="Libault M."/>
            <person name="Sethuraman A."/>
            <person name="Zhang X."/>
            <person name="Shinozaki K."/>
            <person name="Nguyen H."/>
            <person name="Wing R."/>
            <person name="Cregan P."/>
            <person name="Specht J."/>
            <person name="Grimwood J."/>
            <person name="Rokhsar D."/>
            <person name="Stacey G."/>
            <person name="Shoemaker R."/>
            <person name="Jackson S."/>
        </authorList>
    </citation>
    <scope>NUCLEOTIDE SEQUENCE</scope>
    <source>
        <tissue evidence="3">Callus</tissue>
    </source>
</reference>
<keyword evidence="5" id="KW-1185">Reference proteome</keyword>
<feature type="transmembrane region" description="Helical" evidence="2">
    <location>
        <begin position="64"/>
        <end position="85"/>
    </location>
</feature>
<dbReference type="EMBL" id="CM000834">
    <property type="protein sequence ID" value="KRH76743.1"/>
    <property type="molecule type" value="Genomic_DNA"/>
</dbReference>
<dbReference type="AlphaFoldDB" id="K7K4C3"/>
<organism evidence="4">
    <name type="scientific">Glycine max</name>
    <name type="common">Soybean</name>
    <name type="synonym">Glycine hispida</name>
    <dbReference type="NCBI Taxonomy" id="3847"/>
    <lineage>
        <taxon>Eukaryota</taxon>
        <taxon>Viridiplantae</taxon>
        <taxon>Streptophyta</taxon>
        <taxon>Embryophyta</taxon>
        <taxon>Tracheophyta</taxon>
        <taxon>Spermatophyta</taxon>
        <taxon>Magnoliopsida</taxon>
        <taxon>eudicotyledons</taxon>
        <taxon>Gunneridae</taxon>
        <taxon>Pentapetalae</taxon>
        <taxon>rosids</taxon>
        <taxon>fabids</taxon>
        <taxon>Fabales</taxon>
        <taxon>Fabaceae</taxon>
        <taxon>Papilionoideae</taxon>
        <taxon>50 kb inversion clade</taxon>
        <taxon>NPAAA clade</taxon>
        <taxon>indigoferoid/millettioid clade</taxon>
        <taxon>Phaseoleae</taxon>
        <taxon>Glycine</taxon>
        <taxon>Glycine subgen. Soja</taxon>
    </lineage>
</organism>
<accession>K7K4C3</accession>
<dbReference type="HOGENOM" id="CLU_089127_0_0_1"/>
<evidence type="ECO:0000313" key="4">
    <source>
        <dbReference type="EnsemblPlants" id="KRH76743"/>
    </source>
</evidence>
<gene>
    <name evidence="3" type="ORF">GLYMA_01G171700</name>
</gene>
<protein>
    <recommendedName>
        <fullName evidence="6">DUF4408 domain-containing protein</fullName>
    </recommendedName>
</protein>
<keyword evidence="2" id="KW-0812">Transmembrane</keyword>
<sequence length="226" mass="26111">MITVEKRRWQRSESVYKNSKTCKEKSFILSLFFVNSIAMDALDLSNLKVEKMNIINSVAKTLRILELCIALFFLSWFLTRLPFALQISADYLRSPLFVFAVSNAIIAAVLAQSRRFDQSNSASPVIEAEHHQISDTCTDNDSGAAIDSNFGKFYRRSQSEKLTEKSEERNDTARRELRRSETEKAREKSYPQDKLSNEEFRRTIEAFIENQMRLLREDSLAISLCN</sequence>
<keyword evidence="2" id="KW-1133">Transmembrane helix</keyword>
<reference evidence="3 4" key="1">
    <citation type="journal article" date="2010" name="Nature">
        <title>Genome sequence of the palaeopolyploid soybean.</title>
        <authorList>
            <person name="Schmutz J."/>
            <person name="Cannon S.B."/>
            <person name="Schlueter J."/>
            <person name="Ma J."/>
            <person name="Mitros T."/>
            <person name="Nelson W."/>
            <person name="Hyten D.L."/>
            <person name="Song Q."/>
            <person name="Thelen J.J."/>
            <person name="Cheng J."/>
            <person name="Xu D."/>
            <person name="Hellsten U."/>
            <person name="May G.D."/>
            <person name="Yu Y."/>
            <person name="Sakurai T."/>
            <person name="Umezawa T."/>
            <person name="Bhattacharyya M.K."/>
            <person name="Sandhu D."/>
            <person name="Valliyodan B."/>
            <person name="Lindquist E."/>
            <person name="Peto M."/>
            <person name="Grant D."/>
            <person name="Shu S."/>
            <person name="Goodstein D."/>
            <person name="Barry K."/>
            <person name="Futrell-Griggs M."/>
            <person name="Abernathy B."/>
            <person name="Du J."/>
            <person name="Tian Z."/>
            <person name="Zhu L."/>
            <person name="Gill N."/>
            <person name="Joshi T."/>
            <person name="Libault M."/>
            <person name="Sethuraman A."/>
            <person name="Zhang X.-C."/>
            <person name="Shinozaki K."/>
            <person name="Nguyen H.T."/>
            <person name="Wing R.A."/>
            <person name="Cregan P."/>
            <person name="Specht J."/>
            <person name="Grimwood J."/>
            <person name="Rokhsar D."/>
            <person name="Stacey G."/>
            <person name="Shoemaker R.C."/>
            <person name="Jackson S.A."/>
        </authorList>
    </citation>
    <scope>NUCLEOTIDE SEQUENCE [LARGE SCALE GENOMIC DNA]</scope>
    <source>
        <strain evidence="4">cv. Williams 82</strain>
        <tissue evidence="3">Callus</tissue>
    </source>
</reference>
<dbReference type="PANTHER" id="PTHR33640">
    <property type="entry name" value="TRANSMEMBRANE PROTEIN"/>
    <property type="match status" value="1"/>
</dbReference>